<proteinExistence type="predicted"/>
<dbReference type="Proteomes" id="UP001175227">
    <property type="component" value="Unassembled WGS sequence"/>
</dbReference>
<comment type="caution">
    <text evidence="1">The sequence shown here is derived from an EMBL/GenBank/DDBJ whole genome shotgun (WGS) entry which is preliminary data.</text>
</comment>
<evidence type="ECO:0008006" key="3">
    <source>
        <dbReference type="Google" id="ProtNLM"/>
    </source>
</evidence>
<evidence type="ECO:0000313" key="2">
    <source>
        <dbReference type="Proteomes" id="UP001175227"/>
    </source>
</evidence>
<organism evidence="1 2">
    <name type="scientific">Armillaria novae-zelandiae</name>
    <dbReference type="NCBI Taxonomy" id="153914"/>
    <lineage>
        <taxon>Eukaryota</taxon>
        <taxon>Fungi</taxon>
        <taxon>Dikarya</taxon>
        <taxon>Basidiomycota</taxon>
        <taxon>Agaricomycotina</taxon>
        <taxon>Agaricomycetes</taxon>
        <taxon>Agaricomycetidae</taxon>
        <taxon>Agaricales</taxon>
        <taxon>Marasmiineae</taxon>
        <taxon>Physalacriaceae</taxon>
        <taxon>Armillaria</taxon>
    </lineage>
</organism>
<evidence type="ECO:0000313" key="1">
    <source>
        <dbReference type="EMBL" id="KAK0472362.1"/>
    </source>
</evidence>
<dbReference type="EMBL" id="JAUEPR010000041">
    <property type="protein sequence ID" value="KAK0472362.1"/>
    <property type="molecule type" value="Genomic_DNA"/>
</dbReference>
<name>A0AA39TWZ0_9AGAR</name>
<sequence>MVAAWACLRAIPTPLLLSFSDAITYDEGFRSLLWIDARARDVEMERIERTLQQLHIGLDGAKTYALTYVALLSPVQCLPHDILLLMFEDVCTPEVHRRYHPPGICLRLGVIWKRWRAIALDSPSLWSTLCIPYGHELGTAMCRDDLEN</sequence>
<accession>A0AA39TWZ0</accession>
<protein>
    <recommendedName>
        <fullName evidence="3">F-box domain-containing protein</fullName>
    </recommendedName>
</protein>
<keyword evidence="2" id="KW-1185">Reference proteome</keyword>
<gene>
    <name evidence="1" type="ORF">IW261DRAFT_1570954</name>
</gene>
<dbReference type="AlphaFoldDB" id="A0AA39TWZ0"/>
<reference evidence="1" key="1">
    <citation type="submission" date="2023-06" db="EMBL/GenBank/DDBJ databases">
        <authorList>
            <consortium name="Lawrence Berkeley National Laboratory"/>
            <person name="Ahrendt S."/>
            <person name="Sahu N."/>
            <person name="Indic B."/>
            <person name="Wong-Bajracharya J."/>
            <person name="Merenyi Z."/>
            <person name="Ke H.-M."/>
            <person name="Monk M."/>
            <person name="Kocsube S."/>
            <person name="Drula E."/>
            <person name="Lipzen A."/>
            <person name="Balint B."/>
            <person name="Henrissat B."/>
            <person name="Andreopoulos B."/>
            <person name="Martin F.M."/>
            <person name="Harder C.B."/>
            <person name="Rigling D."/>
            <person name="Ford K.L."/>
            <person name="Foster G.D."/>
            <person name="Pangilinan J."/>
            <person name="Papanicolaou A."/>
            <person name="Barry K."/>
            <person name="LaButti K."/>
            <person name="Viragh M."/>
            <person name="Koriabine M."/>
            <person name="Yan M."/>
            <person name="Riley R."/>
            <person name="Champramary S."/>
            <person name="Plett K.L."/>
            <person name="Tsai I.J."/>
            <person name="Slot J."/>
            <person name="Sipos G."/>
            <person name="Plett J."/>
            <person name="Nagy L.G."/>
            <person name="Grigoriev I.V."/>
        </authorList>
    </citation>
    <scope>NUCLEOTIDE SEQUENCE</scope>
    <source>
        <strain evidence="1">ICMP 16352</strain>
    </source>
</reference>